<sequence>MESPLQQLLQCTDSATAETPQGANVTGAWLFPPQKAPFSAAASSGTHAAATAVGGASSGSRQGWEALEEGPPDGEIDEWGGPPGAPLDGIFSFLTPPPDASQLLPLASQENPPATSLACCSKTSSSAFGSGKPRVAAVGHLLRLEGSLSPKAEISGEALGGDGGGGGSLLTAATKTLALPAALLAEQLRLRKAKKKRRIKVEEPLGKKKNQGPLLQAAGGGPHDSR</sequence>
<feature type="region of interest" description="Disordered" evidence="1">
    <location>
        <begin position="1"/>
        <end position="85"/>
    </location>
</feature>
<reference evidence="2 3" key="1">
    <citation type="journal article" date="2016" name="BMC Genomics">
        <title>Comparative genomics reveals Cyclospora cayetanensis possesses coccidia-like metabolism and invasion components but unique surface antigens.</title>
        <authorList>
            <person name="Liu S."/>
            <person name="Wang L."/>
            <person name="Zheng H."/>
            <person name="Xu Z."/>
            <person name="Roellig D.M."/>
            <person name="Li N."/>
            <person name="Frace M.A."/>
            <person name="Tang K."/>
            <person name="Arrowood M.J."/>
            <person name="Moss D.M."/>
            <person name="Zhang L."/>
            <person name="Feng Y."/>
            <person name="Xiao L."/>
        </authorList>
    </citation>
    <scope>NUCLEOTIDE SEQUENCE [LARGE SCALE GENOMIC DNA]</scope>
    <source>
        <strain evidence="2 3">CHN_HEN01</strain>
    </source>
</reference>
<feature type="compositionally biased region" description="Acidic residues" evidence="1">
    <location>
        <begin position="66"/>
        <end position="78"/>
    </location>
</feature>
<evidence type="ECO:0000313" key="2">
    <source>
        <dbReference type="EMBL" id="OEH77005.1"/>
    </source>
</evidence>
<feature type="compositionally biased region" description="Low complexity" evidence="1">
    <location>
        <begin position="39"/>
        <end position="60"/>
    </location>
</feature>
<protein>
    <submittedName>
        <fullName evidence="2">Uncharacterized protein</fullName>
    </submittedName>
</protein>
<proteinExistence type="predicted"/>
<accession>A0A1D3D0P6</accession>
<keyword evidence="3" id="KW-1185">Reference proteome</keyword>
<feature type="compositionally biased region" description="Polar residues" evidence="1">
    <location>
        <begin position="1"/>
        <end position="24"/>
    </location>
</feature>
<dbReference type="InParanoid" id="A0A1D3D0P6"/>
<organism evidence="2 3">
    <name type="scientific">Cyclospora cayetanensis</name>
    <dbReference type="NCBI Taxonomy" id="88456"/>
    <lineage>
        <taxon>Eukaryota</taxon>
        <taxon>Sar</taxon>
        <taxon>Alveolata</taxon>
        <taxon>Apicomplexa</taxon>
        <taxon>Conoidasida</taxon>
        <taxon>Coccidia</taxon>
        <taxon>Eucoccidiorida</taxon>
        <taxon>Eimeriorina</taxon>
        <taxon>Eimeriidae</taxon>
        <taxon>Cyclospora</taxon>
    </lineage>
</organism>
<dbReference type="EMBL" id="JROU02001244">
    <property type="protein sequence ID" value="OEH77005.1"/>
    <property type="molecule type" value="Genomic_DNA"/>
</dbReference>
<dbReference type="VEuPathDB" id="ToxoDB:cyc_03654"/>
<comment type="caution">
    <text evidence="2">The sequence shown here is derived from an EMBL/GenBank/DDBJ whole genome shotgun (WGS) entry which is preliminary data.</text>
</comment>
<feature type="region of interest" description="Disordered" evidence="1">
    <location>
        <begin position="195"/>
        <end position="226"/>
    </location>
</feature>
<gene>
    <name evidence="2" type="ORF">cyc_03654</name>
</gene>
<evidence type="ECO:0000313" key="3">
    <source>
        <dbReference type="Proteomes" id="UP000095192"/>
    </source>
</evidence>
<dbReference type="AlphaFoldDB" id="A0A1D3D0P6"/>
<evidence type="ECO:0000256" key="1">
    <source>
        <dbReference type="SAM" id="MobiDB-lite"/>
    </source>
</evidence>
<name>A0A1D3D0P6_9EIME</name>
<dbReference type="Proteomes" id="UP000095192">
    <property type="component" value="Unassembled WGS sequence"/>
</dbReference>